<dbReference type="InterPro" id="IPR001810">
    <property type="entry name" value="F-box_dom"/>
</dbReference>
<dbReference type="AlphaFoldDB" id="A0A7J6W717"/>
<reference evidence="2 3" key="1">
    <citation type="submission" date="2020-06" db="EMBL/GenBank/DDBJ databases">
        <title>Transcriptomic and genomic resources for Thalictrum thalictroides and T. hernandezii: Facilitating candidate gene discovery in an emerging model plant lineage.</title>
        <authorList>
            <person name="Arias T."/>
            <person name="Riano-Pachon D.M."/>
            <person name="Di Stilio V.S."/>
        </authorList>
    </citation>
    <scope>NUCLEOTIDE SEQUENCE [LARGE SCALE GENOMIC DNA]</scope>
    <source>
        <strain evidence="3">cv. WT478/WT964</strain>
        <tissue evidence="2">Leaves</tissue>
    </source>
</reference>
<dbReference type="InterPro" id="IPR006566">
    <property type="entry name" value="FBD"/>
</dbReference>
<comment type="caution">
    <text evidence="2">The sequence shown here is derived from an EMBL/GenBank/DDBJ whole genome shotgun (WGS) entry which is preliminary data.</text>
</comment>
<dbReference type="InterPro" id="IPR050232">
    <property type="entry name" value="FBL13/AtMIF1-like"/>
</dbReference>
<dbReference type="Pfam" id="PF23622">
    <property type="entry name" value="LRR_At1g61320_AtMIF1"/>
    <property type="match status" value="1"/>
</dbReference>
<gene>
    <name evidence="2" type="ORF">FRX31_018290</name>
</gene>
<accession>A0A7J6W717</accession>
<organism evidence="2 3">
    <name type="scientific">Thalictrum thalictroides</name>
    <name type="common">Rue-anemone</name>
    <name type="synonym">Anemone thalictroides</name>
    <dbReference type="NCBI Taxonomy" id="46969"/>
    <lineage>
        <taxon>Eukaryota</taxon>
        <taxon>Viridiplantae</taxon>
        <taxon>Streptophyta</taxon>
        <taxon>Embryophyta</taxon>
        <taxon>Tracheophyta</taxon>
        <taxon>Spermatophyta</taxon>
        <taxon>Magnoliopsida</taxon>
        <taxon>Ranunculales</taxon>
        <taxon>Ranunculaceae</taxon>
        <taxon>Thalictroideae</taxon>
        <taxon>Thalictrum</taxon>
    </lineage>
</organism>
<dbReference type="OrthoDB" id="1157748at2759"/>
<dbReference type="Pfam" id="PF00646">
    <property type="entry name" value="F-box"/>
    <property type="match status" value="1"/>
</dbReference>
<evidence type="ECO:0000313" key="3">
    <source>
        <dbReference type="Proteomes" id="UP000554482"/>
    </source>
</evidence>
<protein>
    <submittedName>
        <fullName evidence="2">F-box/RNI-like/FBD-like superfamily protein-containing protein</fullName>
    </submittedName>
</protein>
<dbReference type="InterPro" id="IPR055357">
    <property type="entry name" value="LRR_At1g61320_AtMIF1"/>
</dbReference>
<dbReference type="PANTHER" id="PTHR31900">
    <property type="entry name" value="F-BOX/RNI SUPERFAMILY PROTEIN-RELATED"/>
    <property type="match status" value="1"/>
</dbReference>
<evidence type="ECO:0000259" key="1">
    <source>
        <dbReference type="PROSITE" id="PS50181"/>
    </source>
</evidence>
<dbReference type="EMBL" id="JABWDY010021819">
    <property type="protein sequence ID" value="KAF5192125.1"/>
    <property type="molecule type" value="Genomic_DNA"/>
</dbReference>
<dbReference type="SMART" id="SM00579">
    <property type="entry name" value="FBD"/>
    <property type="match status" value="1"/>
</dbReference>
<dbReference type="Proteomes" id="UP000554482">
    <property type="component" value="Unassembled WGS sequence"/>
</dbReference>
<dbReference type="Gene3D" id="1.20.1280.50">
    <property type="match status" value="1"/>
</dbReference>
<dbReference type="SUPFAM" id="SSF52047">
    <property type="entry name" value="RNI-like"/>
    <property type="match status" value="1"/>
</dbReference>
<proteinExistence type="predicted"/>
<dbReference type="InterPro" id="IPR036047">
    <property type="entry name" value="F-box-like_dom_sf"/>
</dbReference>
<sequence>MSEWSPTQKRRGRDRISNLPDDILQQVFSFLDMKQVMQTSLLSKRFKQYSWKSLHNLNFDYSLWKQTLPPSPEDPFSNFVDQVLRLRDDLAIGKFKLSVGRLHNLDTIQAWFNMVTNQCVREMDIFFHLTLSIVLNSSIFTSDHLQVFKLESDFQNIRVQLPESMCSASSLKTLKLVSVALPYVNTGELVLNYPMLENLFIKDCFQAHLKVFNICSPQLKNLVIDNSHNGLWNIANCKLKICDVKLIYFEYKGVLYEDCLLQNLNPLDNAALYLNPNVIRQADSVTKFIGGLCNVKMLTLEGLQIFPNSATTLQSLLTPLSKLRKLKLRASHDNASIYKIANILQGCPLLETFTWEVINVQVSGIKDNKAEFTLPPDHIWHHLKFVKILKLRGHKNEVEFLIFLLKNAMVLEEMYLDRHTYKTRSKQYIEKLLASVPISPSAKISFRPYTYINLPDF</sequence>
<dbReference type="PROSITE" id="PS50181">
    <property type="entry name" value="FBOX"/>
    <property type="match status" value="1"/>
</dbReference>
<evidence type="ECO:0000313" key="2">
    <source>
        <dbReference type="EMBL" id="KAF5192125.1"/>
    </source>
</evidence>
<feature type="domain" description="F-box" evidence="1">
    <location>
        <begin position="13"/>
        <end position="67"/>
    </location>
</feature>
<dbReference type="PANTHER" id="PTHR31900:SF30">
    <property type="entry name" value="SUPERFAMILY PROTEIN, PUTATIVE-RELATED"/>
    <property type="match status" value="1"/>
</dbReference>
<dbReference type="SUPFAM" id="SSF81383">
    <property type="entry name" value="F-box domain"/>
    <property type="match status" value="1"/>
</dbReference>
<name>A0A7J6W717_THATH</name>
<dbReference type="SMART" id="SM00256">
    <property type="entry name" value="FBOX"/>
    <property type="match status" value="1"/>
</dbReference>
<keyword evidence="3" id="KW-1185">Reference proteome</keyword>